<dbReference type="Gene3D" id="3.30.530.20">
    <property type="match status" value="1"/>
</dbReference>
<sequence>MAAETIAPDQAPRWADAPLASPTYGSAGSKATVICATSGIAASPAACLAAVLDPGRYPAWNRFVPRATVLSSPATSAELPPASTPAALLAQPAFRRNTPDKLLLLGTRVRFEVHMNPGAWAKGVAMTDLEVSVLETFERGGEEGGKKRKGLRVAWKTQGDPWYLKAERTQEFLEREDGGTDYVCYETFFGPVAPVVKMVVGAALLRNFGMWAEDLKRFAEEGVKEEGEGEEEGTGGAQ</sequence>
<dbReference type="CDD" id="cd07822">
    <property type="entry name" value="SRPBCC_4"/>
    <property type="match status" value="1"/>
</dbReference>
<proteinExistence type="predicted"/>
<protein>
    <recommendedName>
        <fullName evidence="3">Coenzyme Q-binding protein COQ10 START domain-containing protein</fullName>
    </recommendedName>
</protein>
<keyword evidence="2" id="KW-1185">Reference proteome</keyword>
<dbReference type="AlphaFoldDB" id="A0AAN9UY12"/>
<dbReference type="InterPro" id="IPR023393">
    <property type="entry name" value="START-like_dom_sf"/>
</dbReference>
<name>A0AAN9UY12_9PEZI</name>
<accession>A0AAN9UY12</accession>
<gene>
    <name evidence="1" type="ORF">SLS62_000051</name>
</gene>
<reference evidence="1 2" key="1">
    <citation type="submission" date="2024-02" db="EMBL/GenBank/DDBJ databases">
        <title>De novo assembly and annotation of 12 fungi associated with fruit tree decline syndrome in Ontario, Canada.</title>
        <authorList>
            <person name="Sulman M."/>
            <person name="Ellouze W."/>
            <person name="Ilyukhin E."/>
        </authorList>
    </citation>
    <scope>NUCLEOTIDE SEQUENCE [LARGE SCALE GENOMIC DNA]</scope>
    <source>
        <strain evidence="1 2">M11/M66-122</strain>
    </source>
</reference>
<comment type="caution">
    <text evidence="1">The sequence shown here is derived from an EMBL/GenBank/DDBJ whole genome shotgun (WGS) entry which is preliminary data.</text>
</comment>
<evidence type="ECO:0000313" key="1">
    <source>
        <dbReference type="EMBL" id="KAK7757674.1"/>
    </source>
</evidence>
<dbReference type="EMBL" id="JAKJXP020000001">
    <property type="protein sequence ID" value="KAK7757674.1"/>
    <property type="molecule type" value="Genomic_DNA"/>
</dbReference>
<organism evidence="1 2">
    <name type="scientific">Diatrype stigma</name>
    <dbReference type="NCBI Taxonomy" id="117547"/>
    <lineage>
        <taxon>Eukaryota</taxon>
        <taxon>Fungi</taxon>
        <taxon>Dikarya</taxon>
        <taxon>Ascomycota</taxon>
        <taxon>Pezizomycotina</taxon>
        <taxon>Sordariomycetes</taxon>
        <taxon>Xylariomycetidae</taxon>
        <taxon>Xylariales</taxon>
        <taxon>Diatrypaceae</taxon>
        <taxon>Diatrype</taxon>
    </lineage>
</organism>
<evidence type="ECO:0008006" key="3">
    <source>
        <dbReference type="Google" id="ProtNLM"/>
    </source>
</evidence>
<dbReference type="SUPFAM" id="SSF55961">
    <property type="entry name" value="Bet v1-like"/>
    <property type="match status" value="1"/>
</dbReference>
<evidence type="ECO:0000313" key="2">
    <source>
        <dbReference type="Proteomes" id="UP001320420"/>
    </source>
</evidence>
<dbReference type="Proteomes" id="UP001320420">
    <property type="component" value="Unassembled WGS sequence"/>
</dbReference>